<evidence type="ECO:0000259" key="3">
    <source>
        <dbReference type="Pfam" id="PF01494"/>
    </source>
</evidence>
<dbReference type="Proteomes" id="UP000269573">
    <property type="component" value="Unassembled WGS sequence"/>
</dbReference>
<sequence>MRLVGKKKIIISGAGLSGLTLGTALAQRGFDVQILERSPELREIGAGLYTWENGLKVLEEIGVYEEACANVEFITKLDMIDEKQELIHSTPFTQSNRFCIIPRKDVHSALARAAIKAGVQMETNACAVSADCSGTVTLDHGKTYSADLVVGADGIYSNIRNSLNIPHTFEKVNNGAVRALISRKEEDKKGIAEEHWSAYRRIGISPSTEQFMYVYLTASSADEEGLSDPWNKKAWLSSFPHLESILERIEHTRLDRYFYYVFLQSWSKGRVALLGDAAHGMEPNLGQGAGVSITSALELAKQLEKNDIDTALKDWEKLMRPTAEKTQLWSRIYGSAAAQWPKELLGIRSEVIRKTLGSENVDRMISTAARHVTGAGDVFSLTEVPDL</sequence>
<proteinExistence type="predicted"/>
<evidence type="ECO:0000313" key="4">
    <source>
        <dbReference type="EMBL" id="RNB85322.1"/>
    </source>
</evidence>
<dbReference type="PANTHER" id="PTHR13789">
    <property type="entry name" value="MONOOXYGENASE"/>
    <property type="match status" value="1"/>
</dbReference>
<dbReference type="GO" id="GO:0071949">
    <property type="term" value="F:FAD binding"/>
    <property type="evidence" value="ECO:0007669"/>
    <property type="project" value="InterPro"/>
</dbReference>
<evidence type="ECO:0000313" key="5">
    <source>
        <dbReference type="Proteomes" id="UP000269573"/>
    </source>
</evidence>
<dbReference type="Gene3D" id="3.30.9.10">
    <property type="entry name" value="D-Amino Acid Oxidase, subunit A, domain 2"/>
    <property type="match status" value="1"/>
</dbReference>
<keyword evidence="1" id="KW-0560">Oxidoreductase</keyword>
<dbReference type="Pfam" id="PF01494">
    <property type="entry name" value="FAD_binding_3"/>
    <property type="match status" value="1"/>
</dbReference>
<dbReference type="InterPro" id="IPR036188">
    <property type="entry name" value="FAD/NAD-bd_sf"/>
</dbReference>
<dbReference type="SUPFAM" id="SSF51905">
    <property type="entry name" value="FAD/NAD(P)-binding domain"/>
    <property type="match status" value="1"/>
</dbReference>
<dbReference type="InterPro" id="IPR002938">
    <property type="entry name" value="FAD-bd"/>
</dbReference>
<feature type="domain" description="FAD-binding" evidence="3">
    <location>
        <begin position="8"/>
        <end position="304"/>
    </location>
</feature>
<comment type="caution">
    <text evidence="4">The sequence shown here is derived from an EMBL/GenBank/DDBJ whole genome shotgun (WGS) entry which is preliminary data.</text>
</comment>
<organism evidence="4 5">
    <name type="scientific">Brevibacillus nitrificans</name>
    <dbReference type="NCBI Taxonomy" id="651560"/>
    <lineage>
        <taxon>Bacteria</taxon>
        <taxon>Bacillati</taxon>
        <taxon>Bacillota</taxon>
        <taxon>Bacilli</taxon>
        <taxon>Bacillales</taxon>
        <taxon>Paenibacillaceae</taxon>
        <taxon>Brevibacillus</taxon>
    </lineage>
</organism>
<gene>
    <name evidence="4" type="ORF">EDM59_13040</name>
</gene>
<dbReference type="EMBL" id="RHHU01000007">
    <property type="protein sequence ID" value="RNB85322.1"/>
    <property type="molecule type" value="Genomic_DNA"/>
</dbReference>
<evidence type="ECO:0000256" key="1">
    <source>
        <dbReference type="ARBA" id="ARBA00023002"/>
    </source>
</evidence>
<dbReference type="InterPro" id="IPR050493">
    <property type="entry name" value="FAD-dep_Monooxygenase_BioMet"/>
</dbReference>
<dbReference type="Gene3D" id="3.50.50.60">
    <property type="entry name" value="FAD/NAD(P)-binding domain"/>
    <property type="match status" value="1"/>
</dbReference>
<dbReference type="PANTHER" id="PTHR13789:SF309">
    <property type="entry name" value="PUTATIVE (AFU_ORTHOLOGUE AFUA_6G14510)-RELATED"/>
    <property type="match status" value="1"/>
</dbReference>
<reference evidence="4 5" key="1">
    <citation type="submission" date="2018-10" db="EMBL/GenBank/DDBJ databases">
        <title>Phylogenomics of Brevibacillus.</title>
        <authorList>
            <person name="Dunlap C."/>
        </authorList>
    </citation>
    <scope>NUCLEOTIDE SEQUENCE [LARGE SCALE GENOMIC DNA]</scope>
    <source>
        <strain evidence="4 5">JCM 15774</strain>
    </source>
</reference>
<evidence type="ECO:0000256" key="2">
    <source>
        <dbReference type="ARBA" id="ARBA00023033"/>
    </source>
</evidence>
<name>A0A3M8DBB2_9BACL</name>
<protein>
    <submittedName>
        <fullName evidence="4">FAD-dependent monooxygenase</fullName>
    </submittedName>
</protein>
<dbReference type="GO" id="GO:0004497">
    <property type="term" value="F:monooxygenase activity"/>
    <property type="evidence" value="ECO:0007669"/>
    <property type="project" value="UniProtKB-KW"/>
</dbReference>
<dbReference type="PRINTS" id="PR00420">
    <property type="entry name" value="RNGMNOXGNASE"/>
</dbReference>
<keyword evidence="2 4" id="KW-0503">Monooxygenase</keyword>
<accession>A0A3M8DBB2</accession>
<dbReference type="AlphaFoldDB" id="A0A3M8DBB2"/>
<keyword evidence="5" id="KW-1185">Reference proteome</keyword>